<gene>
    <name evidence="1" type="ORF">CCACVL1_27943</name>
</gene>
<protein>
    <submittedName>
        <fullName evidence="1">Uncharacterized protein</fullName>
    </submittedName>
</protein>
<accession>A0A1R3G822</accession>
<dbReference type="AlphaFoldDB" id="A0A1R3G822"/>
<evidence type="ECO:0000313" key="1">
    <source>
        <dbReference type="EMBL" id="OMO54238.1"/>
    </source>
</evidence>
<evidence type="ECO:0000313" key="2">
    <source>
        <dbReference type="Proteomes" id="UP000188268"/>
    </source>
</evidence>
<organism evidence="1 2">
    <name type="scientific">Corchorus capsularis</name>
    <name type="common">Jute</name>
    <dbReference type="NCBI Taxonomy" id="210143"/>
    <lineage>
        <taxon>Eukaryota</taxon>
        <taxon>Viridiplantae</taxon>
        <taxon>Streptophyta</taxon>
        <taxon>Embryophyta</taxon>
        <taxon>Tracheophyta</taxon>
        <taxon>Spermatophyta</taxon>
        <taxon>Magnoliopsida</taxon>
        <taxon>eudicotyledons</taxon>
        <taxon>Gunneridae</taxon>
        <taxon>Pentapetalae</taxon>
        <taxon>rosids</taxon>
        <taxon>malvids</taxon>
        <taxon>Malvales</taxon>
        <taxon>Malvaceae</taxon>
        <taxon>Grewioideae</taxon>
        <taxon>Apeibeae</taxon>
        <taxon>Corchorus</taxon>
    </lineage>
</organism>
<proteinExistence type="predicted"/>
<dbReference type="EMBL" id="AWWV01015002">
    <property type="protein sequence ID" value="OMO54238.1"/>
    <property type="molecule type" value="Genomic_DNA"/>
</dbReference>
<sequence length="27" mass="2932">MGIGIPSPFEDGVISDPLYQSIQIKLN</sequence>
<dbReference type="Proteomes" id="UP000188268">
    <property type="component" value="Unassembled WGS sequence"/>
</dbReference>
<name>A0A1R3G822_COCAP</name>
<reference evidence="1 2" key="1">
    <citation type="submission" date="2013-09" db="EMBL/GenBank/DDBJ databases">
        <title>Corchorus capsularis genome sequencing.</title>
        <authorList>
            <person name="Alam M."/>
            <person name="Haque M.S."/>
            <person name="Islam M.S."/>
            <person name="Emdad E.M."/>
            <person name="Islam M.M."/>
            <person name="Ahmed B."/>
            <person name="Halim A."/>
            <person name="Hossen Q.M.M."/>
            <person name="Hossain M.Z."/>
            <person name="Ahmed R."/>
            <person name="Khan M.M."/>
            <person name="Islam R."/>
            <person name="Rashid M.M."/>
            <person name="Khan S.A."/>
            <person name="Rahman M.S."/>
            <person name="Alam M."/>
        </authorList>
    </citation>
    <scope>NUCLEOTIDE SEQUENCE [LARGE SCALE GENOMIC DNA]</scope>
    <source>
        <strain evidence="2">cv. CVL-1</strain>
        <tissue evidence="1">Whole seedling</tissue>
    </source>
</reference>
<comment type="caution">
    <text evidence="1">The sequence shown here is derived from an EMBL/GenBank/DDBJ whole genome shotgun (WGS) entry which is preliminary data.</text>
</comment>
<keyword evidence="2" id="KW-1185">Reference proteome</keyword>
<dbReference type="Gramene" id="OMO54238">
    <property type="protein sequence ID" value="OMO54238"/>
    <property type="gene ID" value="CCACVL1_27943"/>
</dbReference>